<feature type="domain" description="Pseudouridine synthase RsuA/RluA-like" evidence="2">
    <location>
        <begin position="9"/>
        <end position="150"/>
    </location>
</feature>
<dbReference type="InterPro" id="IPR020103">
    <property type="entry name" value="PsdUridine_synth_cat_dom_sf"/>
</dbReference>
<dbReference type="PANTHER" id="PTHR21600">
    <property type="entry name" value="MITOCHONDRIAL RNA PSEUDOURIDINE SYNTHASE"/>
    <property type="match status" value="1"/>
</dbReference>
<evidence type="ECO:0000256" key="1">
    <source>
        <dbReference type="ARBA" id="ARBA00010876"/>
    </source>
</evidence>
<dbReference type="EMBL" id="PIPK01000012">
    <property type="protein sequence ID" value="RUO21034.1"/>
    <property type="molecule type" value="Genomic_DNA"/>
</dbReference>
<protein>
    <submittedName>
        <fullName evidence="3">RNA pseudouridine synthase</fullName>
    </submittedName>
</protein>
<dbReference type="SUPFAM" id="SSF55120">
    <property type="entry name" value="Pseudouridine synthase"/>
    <property type="match status" value="1"/>
</dbReference>
<dbReference type="InterPro" id="IPR006224">
    <property type="entry name" value="PsdUridine_synth_RluA-like_CS"/>
</dbReference>
<accession>A0ABY0BPF3</accession>
<proteinExistence type="inferred from homology"/>
<dbReference type="Pfam" id="PF00849">
    <property type="entry name" value="PseudoU_synth_2"/>
    <property type="match status" value="1"/>
</dbReference>
<evidence type="ECO:0000259" key="2">
    <source>
        <dbReference type="Pfam" id="PF00849"/>
    </source>
</evidence>
<dbReference type="InterPro" id="IPR050188">
    <property type="entry name" value="RluA_PseudoU_synthase"/>
</dbReference>
<dbReference type="RefSeq" id="WP_111569987.1">
    <property type="nucleotide sequence ID" value="NZ_PIPK01000012.1"/>
</dbReference>
<sequence length="220" mass="24529">MIYITHPDFYLIAKPSGTNMHQEGEAIGLVTQVEALVGEKLFPVHRLDKDTSGLVILARHAEAAAIFGRLFEQREIDKFYVAVAGNKPAKKQGAIQGDMEKARGGSWRLTKSQQAPAKTWFFSFGTGQGTRLYVLKPLTGRTHQIRVALKSIGVPILGDSRYKGKPAQRLMLHALALGFTWRGEKLSYLLLPDSDFYPLNDELTAKLNQPWDLPWPQASV</sequence>
<dbReference type="PANTHER" id="PTHR21600:SF87">
    <property type="entry name" value="RNA PSEUDOURIDYLATE SYNTHASE DOMAIN-CONTAINING PROTEIN 1"/>
    <property type="match status" value="1"/>
</dbReference>
<evidence type="ECO:0000313" key="4">
    <source>
        <dbReference type="Proteomes" id="UP000287865"/>
    </source>
</evidence>
<comment type="similarity">
    <text evidence="1">Belongs to the pseudouridine synthase RluA family.</text>
</comment>
<gene>
    <name evidence="3" type="ORF">CWE07_11720</name>
</gene>
<dbReference type="Gene3D" id="3.30.2350.10">
    <property type="entry name" value="Pseudouridine synthase"/>
    <property type="match status" value="1"/>
</dbReference>
<organism evidence="3 4">
    <name type="scientific">Aliidiomarina maris</name>
    <dbReference type="NCBI Taxonomy" id="531312"/>
    <lineage>
        <taxon>Bacteria</taxon>
        <taxon>Pseudomonadati</taxon>
        <taxon>Pseudomonadota</taxon>
        <taxon>Gammaproteobacteria</taxon>
        <taxon>Alteromonadales</taxon>
        <taxon>Idiomarinaceae</taxon>
        <taxon>Aliidiomarina</taxon>
    </lineage>
</organism>
<reference evidence="3 4" key="1">
    <citation type="journal article" date="2018" name="Front. Microbiol.">
        <title>Genome-Based Analysis Reveals the Taxonomy and Diversity of the Family Idiomarinaceae.</title>
        <authorList>
            <person name="Liu Y."/>
            <person name="Lai Q."/>
            <person name="Shao Z."/>
        </authorList>
    </citation>
    <scope>NUCLEOTIDE SEQUENCE [LARGE SCALE GENOMIC DNA]</scope>
    <source>
        <strain evidence="3 4">CF12-14</strain>
    </source>
</reference>
<keyword evidence="4" id="KW-1185">Reference proteome</keyword>
<dbReference type="PROSITE" id="PS01129">
    <property type="entry name" value="PSI_RLU"/>
    <property type="match status" value="1"/>
</dbReference>
<dbReference type="Proteomes" id="UP000287865">
    <property type="component" value="Unassembled WGS sequence"/>
</dbReference>
<dbReference type="CDD" id="cd02869">
    <property type="entry name" value="PseudoU_synth_RluA_like"/>
    <property type="match status" value="1"/>
</dbReference>
<evidence type="ECO:0000313" key="3">
    <source>
        <dbReference type="EMBL" id="RUO21034.1"/>
    </source>
</evidence>
<comment type="caution">
    <text evidence="3">The sequence shown here is derived from an EMBL/GenBank/DDBJ whole genome shotgun (WGS) entry which is preliminary data.</text>
</comment>
<dbReference type="InterPro" id="IPR006145">
    <property type="entry name" value="PsdUridine_synth_RsuA/RluA"/>
</dbReference>
<name>A0ABY0BPF3_9GAMM</name>